<dbReference type="InterPro" id="IPR004210">
    <property type="entry name" value="BESS_motif"/>
</dbReference>
<dbReference type="GO" id="GO:0005634">
    <property type="term" value="C:nucleus"/>
    <property type="evidence" value="ECO:0007669"/>
    <property type="project" value="UniProtKB-SubCell"/>
</dbReference>
<proteinExistence type="predicted"/>
<dbReference type="Proteomes" id="UP000290572">
    <property type="component" value="Unassembled WGS sequence"/>
</dbReference>
<evidence type="ECO:0000256" key="1">
    <source>
        <dbReference type="PROSITE-ProRule" id="PRU00371"/>
    </source>
</evidence>
<gene>
    <name evidence="5" type="ORF">ROHU_022659</name>
</gene>
<dbReference type="STRING" id="84645.A0A498MSY8"/>
<keyword evidence="1" id="KW-0539">Nucleus</keyword>
<protein>
    <submittedName>
        <fullName evidence="5">Transcription factor Adf-1-like protein</fullName>
    </submittedName>
</protein>
<feature type="domain" description="BESS" evidence="4">
    <location>
        <begin position="246"/>
        <end position="285"/>
    </location>
</feature>
<dbReference type="AlphaFoldDB" id="A0A498MSY8"/>
<keyword evidence="6" id="KW-1185">Reference proteome</keyword>
<evidence type="ECO:0000256" key="2">
    <source>
        <dbReference type="SAM" id="MobiDB-lite"/>
    </source>
</evidence>
<dbReference type="EMBL" id="QBIY01012559">
    <property type="protein sequence ID" value="RXN23650.1"/>
    <property type="molecule type" value="Genomic_DNA"/>
</dbReference>
<organism evidence="5 6">
    <name type="scientific">Labeo rohita</name>
    <name type="common">Indian major carp</name>
    <name type="synonym">Cyprinus rohita</name>
    <dbReference type="NCBI Taxonomy" id="84645"/>
    <lineage>
        <taxon>Eukaryota</taxon>
        <taxon>Metazoa</taxon>
        <taxon>Chordata</taxon>
        <taxon>Craniata</taxon>
        <taxon>Vertebrata</taxon>
        <taxon>Euteleostomi</taxon>
        <taxon>Actinopterygii</taxon>
        <taxon>Neopterygii</taxon>
        <taxon>Teleostei</taxon>
        <taxon>Ostariophysi</taxon>
        <taxon>Cypriniformes</taxon>
        <taxon>Cyprinidae</taxon>
        <taxon>Labeoninae</taxon>
        <taxon>Labeonini</taxon>
        <taxon>Labeo</taxon>
    </lineage>
</organism>
<name>A0A498MSY8_LABRO</name>
<evidence type="ECO:0000259" key="4">
    <source>
        <dbReference type="PROSITE" id="PS51031"/>
    </source>
</evidence>
<accession>A0A498MSY8</accession>
<feature type="compositionally biased region" description="Acidic residues" evidence="2">
    <location>
        <begin position="104"/>
        <end position="113"/>
    </location>
</feature>
<dbReference type="GO" id="GO:0005667">
    <property type="term" value="C:transcription regulator complex"/>
    <property type="evidence" value="ECO:0007669"/>
    <property type="project" value="TreeGrafter"/>
</dbReference>
<dbReference type="InterPro" id="IPR039353">
    <property type="entry name" value="TF_Adf1"/>
</dbReference>
<dbReference type="Pfam" id="PF02944">
    <property type="entry name" value="BESS"/>
    <property type="match status" value="1"/>
</dbReference>
<evidence type="ECO:0000313" key="5">
    <source>
        <dbReference type="EMBL" id="RXN23650.1"/>
    </source>
</evidence>
<dbReference type="SMART" id="SM00595">
    <property type="entry name" value="MADF"/>
    <property type="match status" value="1"/>
</dbReference>
<comment type="subcellular location">
    <subcellularLocation>
        <location evidence="1">Nucleus</location>
    </subcellularLocation>
</comment>
<evidence type="ECO:0000259" key="3">
    <source>
        <dbReference type="PROSITE" id="PS51029"/>
    </source>
</evidence>
<feature type="region of interest" description="Disordered" evidence="2">
    <location>
        <begin position="98"/>
        <end position="145"/>
    </location>
</feature>
<reference evidence="5 6" key="1">
    <citation type="submission" date="2018-03" db="EMBL/GenBank/DDBJ databases">
        <title>Draft genome sequence of Rohu Carp (Labeo rohita).</title>
        <authorList>
            <person name="Das P."/>
            <person name="Kushwaha B."/>
            <person name="Joshi C.G."/>
            <person name="Kumar D."/>
            <person name="Nagpure N.S."/>
            <person name="Sahoo L."/>
            <person name="Das S.P."/>
            <person name="Bit A."/>
            <person name="Patnaik S."/>
            <person name="Meher P.K."/>
            <person name="Jayasankar P."/>
            <person name="Koringa P.G."/>
            <person name="Patel N.V."/>
            <person name="Hinsu A.T."/>
            <person name="Kumar R."/>
            <person name="Pandey M."/>
            <person name="Agarwal S."/>
            <person name="Srivastava S."/>
            <person name="Singh M."/>
            <person name="Iquebal M.A."/>
            <person name="Jaiswal S."/>
            <person name="Angadi U.B."/>
            <person name="Kumar N."/>
            <person name="Raza M."/>
            <person name="Shah T.M."/>
            <person name="Rai A."/>
            <person name="Jena J.K."/>
        </authorList>
    </citation>
    <scope>NUCLEOTIDE SEQUENCE [LARGE SCALE GENOMIC DNA]</scope>
    <source>
        <strain evidence="5">DASCIFA01</strain>
        <tissue evidence="5">Testis</tissue>
    </source>
</reference>
<dbReference type="PROSITE" id="PS51029">
    <property type="entry name" value="MADF"/>
    <property type="match status" value="1"/>
</dbReference>
<feature type="compositionally biased region" description="Basic and acidic residues" evidence="2">
    <location>
        <begin position="134"/>
        <end position="145"/>
    </location>
</feature>
<sequence length="287" mass="31961">MAVTEKLIQTVYAYPVLYNVSLHDYRSSERRVKAWREVAASVGLSVVECKRRWKTIRDRYIRERRLCKLRKEEGGRRLHYWPHRETLSFLDAHIRKRKRHSEAEAPEEADDADASARDSPDDSLDDSSGADSKSGPEKAKAAKSKEFALNVPESKHQVKAAVAAQLNPLSQLPLSIVTQLAPVKPVQPVTQLAVVAGLPPGLKVSQASASAAQPLPVVTNAAAANLNGKTEEKEAPKSCEKAERAFDEDELFLLSYVPALKRLTPQKRAAVKMQIQQIMFDAEFKDQ</sequence>
<dbReference type="GO" id="GO:0006357">
    <property type="term" value="P:regulation of transcription by RNA polymerase II"/>
    <property type="evidence" value="ECO:0007669"/>
    <property type="project" value="TreeGrafter"/>
</dbReference>
<comment type="caution">
    <text evidence="5">The sequence shown here is derived from an EMBL/GenBank/DDBJ whole genome shotgun (WGS) entry which is preliminary data.</text>
</comment>
<dbReference type="PANTHER" id="PTHR12243">
    <property type="entry name" value="MADF DOMAIN TRANSCRIPTION FACTOR"/>
    <property type="match status" value="1"/>
</dbReference>
<dbReference type="PROSITE" id="PS51031">
    <property type="entry name" value="BESS"/>
    <property type="match status" value="1"/>
</dbReference>
<dbReference type="PANTHER" id="PTHR12243:SF60">
    <property type="entry name" value="SI:CH211-15D5.12-RELATED"/>
    <property type="match status" value="1"/>
</dbReference>
<feature type="domain" description="MADF" evidence="3">
    <location>
        <begin position="6"/>
        <end position="95"/>
    </location>
</feature>
<evidence type="ECO:0000313" key="6">
    <source>
        <dbReference type="Proteomes" id="UP000290572"/>
    </source>
</evidence>
<dbReference type="GO" id="GO:0003677">
    <property type="term" value="F:DNA binding"/>
    <property type="evidence" value="ECO:0007669"/>
    <property type="project" value="InterPro"/>
</dbReference>
<dbReference type="InterPro" id="IPR006578">
    <property type="entry name" value="MADF-dom"/>
</dbReference>
<dbReference type="Pfam" id="PF10545">
    <property type="entry name" value="MADF_DNA_bdg"/>
    <property type="match status" value="1"/>
</dbReference>